<feature type="domain" description="Glycosyl transferase family 1" evidence="4">
    <location>
        <begin position="170"/>
        <end position="334"/>
    </location>
</feature>
<keyword evidence="3" id="KW-0812">Transmembrane</keyword>
<protein>
    <submittedName>
        <fullName evidence="5">Glycosyltransferase</fullName>
    </submittedName>
</protein>
<dbReference type="EMBL" id="CP058560">
    <property type="protein sequence ID" value="QUH22658.1"/>
    <property type="molecule type" value="Genomic_DNA"/>
</dbReference>
<dbReference type="GeneID" id="64819531"/>
<dbReference type="Gene3D" id="3.40.50.2000">
    <property type="entry name" value="Glycogen Phosphorylase B"/>
    <property type="match status" value="2"/>
</dbReference>
<keyword evidence="3" id="KW-1133">Transmembrane helix</keyword>
<evidence type="ECO:0000259" key="4">
    <source>
        <dbReference type="Pfam" id="PF00534"/>
    </source>
</evidence>
<feature type="transmembrane region" description="Helical" evidence="3">
    <location>
        <begin position="57"/>
        <end position="74"/>
    </location>
</feature>
<dbReference type="KEGG" id="meme:HYG87_02165"/>
<reference evidence="5" key="1">
    <citation type="submission" date="2020-07" db="EMBL/GenBank/DDBJ databases">
        <title>Methanobacterium. sp. MethCan genome.</title>
        <authorList>
            <person name="Postec A."/>
            <person name="Quemeneur M."/>
        </authorList>
    </citation>
    <scope>NUCLEOTIDE SEQUENCE</scope>
    <source>
        <strain evidence="5">MethCAN</strain>
    </source>
</reference>
<name>A0A8T8K2I2_9EURY</name>
<evidence type="ECO:0000256" key="2">
    <source>
        <dbReference type="ARBA" id="ARBA00022679"/>
    </source>
</evidence>
<dbReference type="PANTHER" id="PTHR12526">
    <property type="entry name" value="GLYCOSYLTRANSFERASE"/>
    <property type="match status" value="1"/>
</dbReference>
<evidence type="ECO:0000313" key="5">
    <source>
        <dbReference type="EMBL" id="QUH22658.1"/>
    </source>
</evidence>
<dbReference type="AlphaFoldDB" id="A0A8T8K2I2"/>
<keyword evidence="3" id="KW-0472">Membrane</keyword>
<dbReference type="Pfam" id="PF00534">
    <property type="entry name" value="Glycos_transf_1"/>
    <property type="match status" value="1"/>
</dbReference>
<keyword evidence="6" id="KW-1185">Reference proteome</keyword>
<keyword evidence="1" id="KW-0328">Glycosyltransferase</keyword>
<dbReference type="SUPFAM" id="SSF53756">
    <property type="entry name" value="UDP-Glycosyltransferase/glycogen phosphorylase"/>
    <property type="match status" value="1"/>
</dbReference>
<dbReference type="RefSeq" id="WP_211533602.1">
    <property type="nucleotide sequence ID" value="NZ_CP058560.1"/>
</dbReference>
<evidence type="ECO:0000256" key="1">
    <source>
        <dbReference type="ARBA" id="ARBA00022676"/>
    </source>
</evidence>
<dbReference type="InterPro" id="IPR001296">
    <property type="entry name" value="Glyco_trans_1"/>
</dbReference>
<dbReference type="Proteomes" id="UP000681041">
    <property type="component" value="Chromosome"/>
</dbReference>
<keyword evidence="2" id="KW-0808">Transferase</keyword>
<dbReference type="PANTHER" id="PTHR12526:SF629">
    <property type="entry name" value="TEICHURONIC ACID BIOSYNTHESIS GLYCOSYLTRANSFERASE TUAH-RELATED"/>
    <property type="match status" value="1"/>
</dbReference>
<dbReference type="GO" id="GO:0016757">
    <property type="term" value="F:glycosyltransferase activity"/>
    <property type="evidence" value="ECO:0007669"/>
    <property type="project" value="UniProtKB-KW"/>
</dbReference>
<proteinExistence type="predicted"/>
<gene>
    <name evidence="5" type="ORF">HYG87_02165</name>
</gene>
<dbReference type="OrthoDB" id="132546at2157"/>
<evidence type="ECO:0000256" key="3">
    <source>
        <dbReference type="SAM" id="Phobius"/>
    </source>
</evidence>
<organism evidence="5 6">
    <name type="scientific">Methanobacterium alkalithermotolerans</name>
    <dbReference type="NCBI Taxonomy" id="2731220"/>
    <lineage>
        <taxon>Archaea</taxon>
        <taxon>Methanobacteriati</taxon>
        <taxon>Methanobacteriota</taxon>
        <taxon>Methanomada group</taxon>
        <taxon>Methanobacteria</taxon>
        <taxon>Methanobacteriales</taxon>
        <taxon>Methanobacteriaceae</taxon>
        <taxon>Methanobacterium</taxon>
    </lineage>
</organism>
<accession>A0A8T8K2I2</accession>
<evidence type="ECO:0000313" key="6">
    <source>
        <dbReference type="Proteomes" id="UP000681041"/>
    </source>
</evidence>
<sequence length="374" mass="43239">MTISYPDVRLKKELESLERNGYQVNLIMWQRGWPLQLPDTVKVRALKLDAPTGDYRSIFYFPLWWAYLFTWLILMDWDVIHSVNLDTYFFGVLASRIKQKAVVYDIFDFYGDMMPERFRGLVVAIDRFLIGMADAVIIADDSRIEQIGGALNEEIITINNVPTADFNKEDQHNSRDYFKIFIGGKIIPERCIHLVLKAVDKLDDVQLTIRGYCGDKNYKKQLLEKAQGKDNVDLYLEGVPYQDIVDETLDSDLTIALYDPQIPNNRYASPNKLFEAMASGIPIIVNEDTSMAHIVTQENCGLVIPYQNLKSLVDSIRILQSQKKLHHLLGENGSRAYKDKYNWPVMEKRLLDIYDRIISTRLRVRVSNAQLMKA</sequence>